<protein>
    <recommendedName>
        <fullName evidence="5">VWFA domain-containing protein</fullName>
    </recommendedName>
</protein>
<dbReference type="PANTHER" id="PTHR38340">
    <property type="entry name" value="S-LAYER PROTEIN"/>
    <property type="match status" value="1"/>
</dbReference>
<keyword evidence="7" id="KW-1185">Reference proteome</keyword>
<reference evidence="7" key="1">
    <citation type="submission" date="2017-02" db="EMBL/GenBank/DDBJ databases">
        <title>Pseudomonas floridae sp. nov., a novel pathogenic bacterial species isolated from tomato.</title>
        <authorList>
            <person name="Timilsina S."/>
            <person name="Vallad G.E."/>
            <person name="Jones J.B."/>
        </authorList>
    </citation>
    <scope>NUCLEOTIDE SEQUENCE [LARGE SCALE GENOMIC DNA]</scope>
    <source>
        <strain evidence="7">GEV388</strain>
    </source>
</reference>
<dbReference type="Gene3D" id="3.40.50.410">
    <property type="entry name" value="von Willebrand factor, type A domain"/>
    <property type="match status" value="1"/>
</dbReference>
<name>A0A1X0N6T8_9PSED</name>
<dbReference type="EMBL" id="MUIO01000036">
    <property type="protein sequence ID" value="ORC59355.1"/>
    <property type="molecule type" value="Genomic_DNA"/>
</dbReference>
<dbReference type="AlphaFoldDB" id="A0A1X0N6T8"/>
<dbReference type="PROSITE" id="PS00330">
    <property type="entry name" value="HEMOLYSIN_CALCIUM"/>
    <property type="match status" value="3"/>
</dbReference>
<evidence type="ECO:0000259" key="5">
    <source>
        <dbReference type="PROSITE" id="PS50234"/>
    </source>
</evidence>
<feature type="domain" description="VWFA" evidence="5">
    <location>
        <begin position="164"/>
        <end position="364"/>
    </location>
</feature>
<dbReference type="InterPro" id="IPR011049">
    <property type="entry name" value="Serralysin-like_metalloprot_C"/>
</dbReference>
<feature type="region of interest" description="Disordered" evidence="4">
    <location>
        <begin position="277"/>
        <end position="298"/>
    </location>
</feature>
<evidence type="ECO:0000256" key="4">
    <source>
        <dbReference type="SAM" id="MobiDB-lite"/>
    </source>
</evidence>
<evidence type="ECO:0000313" key="7">
    <source>
        <dbReference type="Proteomes" id="UP000192815"/>
    </source>
</evidence>
<dbReference type="PRINTS" id="PR00313">
    <property type="entry name" value="CABNDNGRPT"/>
</dbReference>
<dbReference type="Pfam" id="PF13519">
    <property type="entry name" value="VWA_2"/>
    <property type="match status" value="1"/>
</dbReference>
<dbReference type="NCBIfam" id="TIGR03661">
    <property type="entry name" value="T1SS_VCA0849"/>
    <property type="match status" value="1"/>
</dbReference>
<dbReference type="PANTHER" id="PTHR38340:SF1">
    <property type="entry name" value="S-LAYER PROTEIN"/>
    <property type="match status" value="1"/>
</dbReference>
<dbReference type="OrthoDB" id="5192166at2"/>
<dbReference type="InterPro" id="IPR036465">
    <property type="entry name" value="vWFA_dom_sf"/>
</dbReference>
<dbReference type="InterPro" id="IPR002035">
    <property type="entry name" value="VWF_A"/>
</dbReference>
<sequence>PPVEPPVEPPVDHCVSVSGSELTLHEAHLCGGSSPDPAALTRHGSFTVNAADGLQSLVVGGIEIVRGGVVMDFSQPALTALGNSLSITGYDPVTGQVSYSYTLLGPLNHAEGNAANTLAEQIAVVAVDDDGDIGTGQLGIVIVDDVPVAADIELSVSREPLNSNLLLVIDNSESMNGASGVDGLSRLDLAKQALNQLLDQYMAMGDVRVQVVTFNSQADMPSAVWVDVATARDIINALGAGNGTDYDAALAAAQRAFFAAGSLNGAQNLVYFLSDGNPTLSPEHSEPNHQPDPTQGDGIDAEEQALWTAFLDAHGIKSFAIGIGSEVSQTYLDPIAHDGQTGTDTQAVIVLQPRELSAVLSGTVQGSTEGSLLAGGTFGADGGFVKMLMVDGQAYTYDRSGQGSLSGGSGQAHFDSAAHTLTLTTGLGGTLVVNMQSGAFSYTPGSAHTAVTETIGYVLSDQDGDLAAATLTINVQPPLPVAPPEATADHIITHILAPSIEVPAAALLANDHLPNGYPLSASPTIFHTGWRDAGADFSAPLLNTLQFSGRQDVLENRVKDLQRSDFHVTHAATATVLLSGYLGAWQGDTFNHQDLYSVALKAGETLTADTRQLSDQVGLAWQMDGGEFLDLAPNGSFIASEDNVYRLILIHQPDPDVPNEGMDYQLGLSIDYGQVNATPAYQGGYSIEDAHGGRDSAAVTIDYQHGPSLIGGEGDDVLLAASGNDCLNGGKGNDVLIGGQGNDLLTGGEGQDRFMWLAADTGHDQVTDFKVGVDTLDLSQLLQGAGARPDTLEDFLHVRVNGTGTQPVSTIEVGLDASHPDQSIALTGVDLAAQFGVTPGAGGWIASGADTATLINAMLGDHSLKADVV</sequence>
<dbReference type="Gene3D" id="2.150.10.10">
    <property type="entry name" value="Serralysin-like metalloprotease, C-terminal"/>
    <property type="match status" value="1"/>
</dbReference>
<feature type="non-terminal residue" evidence="6">
    <location>
        <position position="1"/>
    </location>
</feature>
<proteinExistence type="predicted"/>
<gene>
    <name evidence="6" type="ORF">BZK31_11205</name>
</gene>
<dbReference type="PROSITE" id="PS50234">
    <property type="entry name" value="VWFA"/>
    <property type="match status" value="1"/>
</dbReference>
<comment type="caution">
    <text evidence="6">The sequence shown here is derived from an EMBL/GenBank/DDBJ whole genome shotgun (WGS) entry which is preliminary data.</text>
</comment>
<dbReference type="GO" id="GO:0005509">
    <property type="term" value="F:calcium ion binding"/>
    <property type="evidence" value="ECO:0007669"/>
    <property type="project" value="InterPro"/>
</dbReference>
<dbReference type="InterPro" id="IPR050557">
    <property type="entry name" value="RTX_toxin/Mannuronan_C5-epim"/>
</dbReference>
<dbReference type="SUPFAM" id="SSF51120">
    <property type="entry name" value="beta-Roll"/>
    <property type="match status" value="1"/>
</dbReference>
<keyword evidence="2" id="KW-0964">Secreted</keyword>
<organism evidence="6 7">
    <name type="scientific">Pseudomonas floridensis</name>
    <dbReference type="NCBI Taxonomy" id="1958950"/>
    <lineage>
        <taxon>Bacteria</taxon>
        <taxon>Pseudomonadati</taxon>
        <taxon>Pseudomonadota</taxon>
        <taxon>Gammaproteobacteria</taxon>
        <taxon>Pseudomonadales</taxon>
        <taxon>Pseudomonadaceae</taxon>
        <taxon>Pseudomonas</taxon>
    </lineage>
</organism>
<dbReference type="Proteomes" id="UP000192815">
    <property type="component" value="Unassembled WGS sequence"/>
</dbReference>
<comment type="subcellular location">
    <subcellularLocation>
        <location evidence="1">Secreted</location>
    </subcellularLocation>
</comment>
<evidence type="ECO:0000256" key="1">
    <source>
        <dbReference type="ARBA" id="ARBA00004613"/>
    </source>
</evidence>
<evidence type="ECO:0000256" key="3">
    <source>
        <dbReference type="ARBA" id="ARBA00022837"/>
    </source>
</evidence>
<evidence type="ECO:0000313" key="6">
    <source>
        <dbReference type="EMBL" id="ORC59355.1"/>
    </source>
</evidence>
<dbReference type="CDD" id="cd00198">
    <property type="entry name" value="vWFA"/>
    <property type="match status" value="1"/>
</dbReference>
<dbReference type="STRING" id="1958950.BZK31_11205"/>
<dbReference type="GO" id="GO:0005615">
    <property type="term" value="C:extracellular space"/>
    <property type="evidence" value="ECO:0007669"/>
    <property type="project" value="InterPro"/>
</dbReference>
<dbReference type="InterPro" id="IPR019960">
    <property type="entry name" value="T1SS_VCA0849"/>
</dbReference>
<evidence type="ECO:0000256" key="2">
    <source>
        <dbReference type="ARBA" id="ARBA00022525"/>
    </source>
</evidence>
<accession>A0A1X0N6T8</accession>
<keyword evidence="3" id="KW-0106">Calcium</keyword>
<dbReference type="RefSeq" id="WP_083182713.1">
    <property type="nucleotide sequence ID" value="NZ_MUIO01000036.1"/>
</dbReference>
<dbReference type="InterPro" id="IPR001343">
    <property type="entry name" value="Hemolysn_Ca-bd"/>
</dbReference>
<dbReference type="InterPro" id="IPR018511">
    <property type="entry name" value="Hemolysin-typ_Ca-bd_CS"/>
</dbReference>
<dbReference type="SMART" id="SM00327">
    <property type="entry name" value="VWA"/>
    <property type="match status" value="1"/>
</dbReference>
<dbReference type="SUPFAM" id="SSF53300">
    <property type="entry name" value="vWA-like"/>
    <property type="match status" value="1"/>
</dbReference>
<dbReference type="Pfam" id="PF00353">
    <property type="entry name" value="HemolysinCabind"/>
    <property type="match status" value="1"/>
</dbReference>